<evidence type="ECO:0008006" key="3">
    <source>
        <dbReference type="Google" id="ProtNLM"/>
    </source>
</evidence>
<dbReference type="Proteomes" id="UP000027982">
    <property type="component" value="Chromosome"/>
</dbReference>
<protein>
    <recommendedName>
        <fullName evidence="3">DUF433 domain-containing protein</fullName>
    </recommendedName>
</protein>
<dbReference type="KEGG" id="fgi:OP10G_1730"/>
<dbReference type="InterPro" id="IPR007367">
    <property type="entry name" value="DUF433"/>
</dbReference>
<dbReference type="InterPro" id="IPR036388">
    <property type="entry name" value="WH-like_DNA-bd_sf"/>
</dbReference>
<evidence type="ECO:0000313" key="1">
    <source>
        <dbReference type="EMBL" id="AIE85098.1"/>
    </source>
</evidence>
<dbReference type="STRING" id="661478.OP10G_1730"/>
<evidence type="ECO:0000313" key="2">
    <source>
        <dbReference type="Proteomes" id="UP000027982"/>
    </source>
</evidence>
<accession>A0A068NNH8</accession>
<sequence>MTIPRELQNILSSDPDVMGGAICFTDTRIPVDILLDNVAAGTDWDEFYDAYPDLTPEMVKPVLQWENRQARRAMGLELVH</sequence>
<reference evidence="1 2" key="1">
    <citation type="journal article" date="2014" name="PLoS ONE">
        <title>The first complete genome sequence of the class fimbriimonadia in the phylum armatimonadetes.</title>
        <authorList>
            <person name="Hu Z.Y."/>
            <person name="Wang Y.Z."/>
            <person name="Im W.T."/>
            <person name="Wang S.Y."/>
            <person name="Zhao G.P."/>
            <person name="Zheng H.J."/>
            <person name="Quan Z.X."/>
        </authorList>
    </citation>
    <scope>NUCLEOTIDE SEQUENCE [LARGE SCALE GENOMIC DNA]</scope>
    <source>
        <strain evidence="1">Gsoil 348</strain>
    </source>
</reference>
<dbReference type="Gene3D" id="1.10.10.10">
    <property type="entry name" value="Winged helix-like DNA-binding domain superfamily/Winged helix DNA-binding domain"/>
    <property type="match status" value="1"/>
</dbReference>
<dbReference type="AlphaFoldDB" id="A0A068NNH8"/>
<dbReference type="Pfam" id="PF04255">
    <property type="entry name" value="DUF433"/>
    <property type="match status" value="1"/>
</dbReference>
<name>A0A068NNH8_FIMGI</name>
<keyword evidence="2" id="KW-1185">Reference proteome</keyword>
<proteinExistence type="predicted"/>
<dbReference type="InterPro" id="IPR009057">
    <property type="entry name" value="Homeodomain-like_sf"/>
</dbReference>
<dbReference type="HOGENOM" id="CLU_126005_3_1_0"/>
<gene>
    <name evidence="1" type="ORF">OP10G_1730</name>
</gene>
<dbReference type="OrthoDB" id="9809529at2"/>
<dbReference type="SUPFAM" id="SSF46689">
    <property type="entry name" value="Homeodomain-like"/>
    <property type="match status" value="1"/>
</dbReference>
<organism evidence="1 2">
    <name type="scientific">Fimbriimonas ginsengisoli Gsoil 348</name>
    <dbReference type="NCBI Taxonomy" id="661478"/>
    <lineage>
        <taxon>Bacteria</taxon>
        <taxon>Bacillati</taxon>
        <taxon>Armatimonadota</taxon>
        <taxon>Fimbriimonadia</taxon>
        <taxon>Fimbriimonadales</taxon>
        <taxon>Fimbriimonadaceae</taxon>
        <taxon>Fimbriimonas</taxon>
    </lineage>
</organism>
<dbReference type="EMBL" id="CP007139">
    <property type="protein sequence ID" value="AIE85098.1"/>
    <property type="molecule type" value="Genomic_DNA"/>
</dbReference>
<dbReference type="RefSeq" id="WP_025226310.1">
    <property type="nucleotide sequence ID" value="NZ_CP007139.1"/>
</dbReference>